<gene>
    <name evidence="4" type="ORF">Strain138_002466</name>
    <name evidence="5" type="ORF">Strain318_002466</name>
</gene>
<dbReference type="SUPFAM" id="SSF81442">
    <property type="entry name" value="Cytochrome c oxidase subunit I-like"/>
    <property type="match status" value="1"/>
</dbReference>
<dbReference type="EMBL" id="CP130612">
    <property type="protein sequence ID" value="WKW13151.1"/>
    <property type="molecule type" value="Genomic_DNA"/>
</dbReference>
<evidence type="ECO:0000256" key="1">
    <source>
        <dbReference type="ARBA" id="ARBA00022660"/>
    </source>
</evidence>
<dbReference type="PRINTS" id="PR01165">
    <property type="entry name" value="CYCOXIDASEI"/>
</dbReference>
<feature type="transmembrane region" description="Helical" evidence="2">
    <location>
        <begin position="390"/>
        <end position="410"/>
    </location>
</feature>
<accession>A0AA49K2B2</accession>
<feature type="transmembrane region" description="Helical" evidence="2">
    <location>
        <begin position="553"/>
        <end position="571"/>
    </location>
</feature>
<feature type="transmembrane region" description="Helical" evidence="2">
    <location>
        <begin position="242"/>
        <end position="262"/>
    </location>
</feature>
<dbReference type="InterPro" id="IPR036927">
    <property type="entry name" value="Cyt_c_oxase-like_su1_sf"/>
</dbReference>
<dbReference type="GO" id="GO:0004129">
    <property type="term" value="F:cytochrome-c oxidase activity"/>
    <property type="evidence" value="ECO:0007669"/>
    <property type="project" value="InterPro"/>
</dbReference>
<dbReference type="Gene3D" id="1.20.210.10">
    <property type="entry name" value="Cytochrome c oxidase-like, subunit I domain"/>
    <property type="match status" value="1"/>
</dbReference>
<dbReference type="RefSeq" id="WP_367886013.1">
    <property type="nucleotide sequence ID" value="NZ_CP130612.1"/>
</dbReference>
<accession>A0AA49Q5U6</accession>
<name>A0AA49Q5U6_9BACT</name>
<dbReference type="GO" id="GO:0016020">
    <property type="term" value="C:membrane"/>
    <property type="evidence" value="ECO:0007669"/>
    <property type="project" value="InterPro"/>
</dbReference>
<feature type="transmembrane region" description="Helical" evidence="2">
    <location>
        <begin position="474"/>
        <end position="498"/>
    </location>
</feature>
<evidence type="ECO:0000259" key="3">
    <source>
        <dbReference type="PROSITE" id="PS50855"/>
    </source>
</evidence>
<dbReference type="GO" id="GO:0020037">
    <property type="term" value="F:heme binding"/>
    <property type="evidence" value="ECO:0007669"/>
    <property type="project" value="InterPro"/>
</dbReference>
<feature type="domain" description="Cytochrome oxidase subunit I profile" evidence="3">
    <location>
        <begin position="34"/>
        <end position="527"/>
    </location>
</feature>
<feature type="transmembrane region" description="Helical" evidence="2">
    <location>
        <begin position="350"/>
        <end position="370"/>
    </location>
</feature>
<dbReference type="PANTHER" id="PTHR10422">
    <property type="entry name" value="CYTOCHROME C OXIDASE SUBUNIT 1"/>
    <property type="match status" value="1"/>
</dbReference>
<dbReference type="KEGG" id="pspc:Strain318_002466"/>
<reference evidence="4" key="1">
    <citation type="submission" date="2023-07" db="EMBL/GenBank/DDBJ databases">
        <authorList>
            <person name="Haufschild T."/>
            <person name="Kallscheuer N."/>
            <person name="Hammer J."/>
            <person name="Kohn T."/>
            <person name="Kabuu M."/>
            <person name="Jogler M."/>
            <person name="Wohfarth N."/>
            <person name="Heuer A."/>
            <person name="Rohde M."/>
            <person name="van Teeseling M.C.F."/>
            <person name="Jogler C."/>
        </authorList>
    </citation>
    <scope>NUCLEOTIDE SEQUENCE</scope>
    <source>
        <strain evidence="4">Strain 138</strain>
        <strain evidence="5">Strain 318</strain>
    </source>
</reference>
<feature type="transmembrane region" description="Helical" evidence="2">
    <location>
        <begin position="430"/>
        <end position="450"/>
    </location>
</feature>
<keyword evidence="1" id="KW-0249">Electron transport</keyword>
<evidence type="ECO:0000313" key="5">
    <source>
        <dbReference type="EMBL" id="WKW16058.1"/>
    </source>
</evidence>
<feature type="transmembrane region" description="Helical" evidence="2">
    <location>
        <begin position="269"/>
        <end position="288"/>
    </location>
</feature>
<dbReference type="PROSITE" id="PS50855">
    <property type="entry name" value="COX1"/>
    <property type="match status" value="1"/>
</dbReference>
<dbReference type="EMBL" id="CP130613">
    <property type="protein sequence ID" value="WKW16058.1"/>
    <property type="molecule type" value="Genomic_DNA"/>
</dbReference>
<keyword evidence="1" id="KW-0813">Transport</keyword>
<dbReference type="InterPro" id="IPR000883">
    <property type="entry name" value="Cyt_C_Oxase_1"/>
</dbReference>
<evidence type="ECO:0000256" key="2">
    <source>
        <dbReference type="SAM" id="Phobius"/>
    </source>
</evidence>
<keyword evidence="2" id="KW-0812">Transmembrane</keyword>
<keyword evidence="1" id="KW-0679">Respiratory chain</keyword>
<evidence type="ECO:0000313" key="6">
    <source>
        <dbReference type="Proteomes" id="UP001229955"/>
    </source>
</evidence>
<protein>
    <submittedName>
        <fullName evidence="4">Cbb3-type cytochrome c oxidase subunit I</fullName>
    </submittedName>
</protein>
<dbReference type="PANTHER" id="PTHR10422:SF40">
    <property type="entry name" value="CYTOCHROME C OXIDASE SUBUNIT I"/>
    <property type="match status" value="1"/>
</dbReference>
<organism evidence="4">
    <name type="scientific">Pseudogemmatithrix spongiicola</name>
    <dbReference type="NCBI Taxonomy" id="3062599"/>
    <lineage>
        <taxon>Bacteria</taxon>
        <taxon>Pseudomonadati</taxon>
        <taxon>Gemmatimonadota</taxon>
        <taxon>Gemmatimonadia</taxon>
        <taxon>Gemmatimonadales</taxon>
        <taxon>Gemmatimonadaceae</taxon>
        <taxon>Pseudogemmatithrix</taxon>
    </lineage>
</organism>
<feature type="transmembrane region" description="Helical" evidence="2">
    <location>
        <begin position="184"/>
        <end position="208"/>
    </location>
</feature>
<feature type="transmembrane region" description="Helical" evidence="2">
    <location>
        <begin position="147"/>
        <end position="172"/>
    </location>
</feature>
<dbReference type="AlphaFoldDB" id="A0AA49Q5U6"/>
<keyword evidence="2" id="KW-0472">Membrane</keyword>
<dbReference type="Pfam" id="PF00115">
    <property type="entry name" value="COX1"/>
    <property type="match status" value="1"/>
</dbReference>
<feature type="transmembrane region" description="Helical" evidence="2">
    <location>
        <begin position="77"/>
        <end position="100"/>
    </location>
</feature>
<evidence type="ECO:0000313" key="4">
    <source>
        <dbReference type="EMBL" id="WKW13151.1"/>
    </source>
</evidence>
<feature type="transmembrane region" description="Helical" evidence="2">
    <location>
        <begin position="27"/>
        <end position="57"/>
    </location>
</feature>
<proteinExistence type="predicted"/>
<feature type="transmembrane region" description="Helical" evidence="2">
    <location>
        <begin position="303"/>
        <end position="323"/>
    </location>
</feature>
<dbReference type="Proteomes" id="UP001229955">
    <property type="component" value="Chromosome"/>
</dbReference>
<keyword evidence="6" id="KW-1185">Reference proteome</keyword>
<feature type="transmembrane region" description="Helical" evidence="2">
    <location>
        <begin position="107"/>
        <end position="127"/>
    </location>
</feature>
<dbReference type="GO" id="GO:0009060">
    <property type="term" value="P:aerobic respiration"/>
    <property type="evidence" value="ECO:0007669"/>
    <property type="project" value="InterPro"/>
</dbReference>
<keyword evidence="2" id="KW-1133">Transmembrane helix</keyword>
<sequence length="583" mass="64235">MTAPAMTAESFRTCEVTGRKIHRQAELLVRANAVVAVVALLIGAIAALLLVLTRWQAVHLLPADWYYRLLGVHGMNMLIFFIIYFEMAVLWFAGTVLLNARPAAPRFGWFNFGLMLLGTLMVEWAQWTGRADVLFTSYTPLRAHPVYYLGIILFAVGALLVTFQFFATLSIAKKERTYEGSMPLVVYGALTAAIIAVITLVHGALIYVPTFLWSLNLMEMPDPQVYRMVWWALGHSSQQINMAAQVAIWYMLGALTVGAVVLNEKVSRTAFVLYILFISMASAHHLLVDPGFGPAWKITNTSYFMYMAVLASMIHGFTIPAGMELGMRLRGYTEGLFGWLRRAPWGDPGFSALVLSVIIFGFVGGITGVTIGTEQINIVVHNTLRVPGHFHSTVVSGTAMAFMGVTYYLLPLVFRRKVAFWGLAKIQPYLFSLGVLLLAMGMTFAGSFGVPRRHWDISFSNAPYGVEFTPAVDLMLAIMGIGGILAVTGALIFIAIAVKSVFFGEKIETITRGTAMVGVPQGLTHPPVHAADADARNEEFHAPARGWMGPTPGTIILVAVFFIAFVTYYFTNWKLLSFLWKVG</sequence>
<dbReference type="InterPro" id="IPR023616">
    <property type="entry name" value="Cyt_c_oxase-like_su1_dom"/>
</dbReference>